<evidence type="ECO:0000256" key="1">
    <source>
        <dbReference type="SAM" id="MobiDB-lite"/>
    </source>
</evidence>
<dbReference type="AlphaFoldDB" id="A0A4C1Y6M2"/>
<dbReference type="EMBL" id="BGZK01001098">
    <property type="protein sequence ID" value="GBP71150.1"/>
    <property type="molecule type" value="Genomic_DNA"/>
</dbReference>
<reference evidence="2 3" key="1">
    <citation type="journal article" date="2019" name="Commun. Biol.">
        <title>The bagworm genome reveals a unique fibroin gene that provides high tensile strength.</title>
        <authorList>
            <person name="Kono N."/>
            <person name="Nakamura H."/>
            <person name="Ohtoshi R."/>
            <person name="Tomita M."/>
            <person name="Numata K."/>
            <person name="Arakawa K."/>
        </authorList>
    </citation>
    <scope>NUCLEOTIDE SEQUENCE [LARGE SCALE GENOMIC DNA]</scope>
</reference>
<sequence>MIFYDALKLPLASRLRFSSVKHFWERSAPCDRVLLPRDEIREGRPSITVIEMNEKPAHPSGRDHQTKPKIANTLHVTSAGGRGGALDCRHPRAGHRSTGPTYVTVKTAVRRREEIVREPVSESGAKRVLLLQGPPSDTVSAPAPAPPRARRPRLFLPVSHAFHFGSRIQRAGLARSPGNGCGGSGKRDIDVRQL</sequence>
<name>A0A4C1Y6M2_EUMVA</name>
<comment type="caution">
    <text evidence="2">The sequence shown here is derived from an EMBL/GenBank/DDBJ whole genome shotgun (WGS) entry which is preliminary data.</text>
</comment>
<dbReference type="Proteomes" id="UP000299102">
    <property type="component" value="Unassembled WGS sequence"/>
</dbReference>
<protein>
    <submittedName>
        <fullName evidence="2">Uncharacterized protein</fullName>
    </submittedName>
</protein>
<feature type="compositionally biased region" description="Basic and acidic residues" evidence="1">
    <location>
        <begin position="185"/>
        <end position="194"/>
    </location>
</feature>
<feature type="region of interest" description="Disordered" evidence="1">
    <location>
        <begin position="172"/>
        <end position="194"/>
    </location>
</feature>
<proteinExistence type="predicted"/>
<organism evidence="2 3">
    <name type="scientific">Eumeta variegata</name>
    <name type="common">Bagworm moth</name>
    <name type="synonym">Eumeta japonica</name>
    <dbReference type="NCBI Taxonomy" id="151549"/>
    <lineage>
        <taxon>Eukaryota</taxon>
        <taxon>Metazoa</taxon>
        <taxon>Ecdysozoa</taxon>
        <taxon>Arthropoda</taxon>
        <taxon>Hexapoda</taxon>
        <taxon>Insecta</taxon>
        <taxon>Pterygota</taxon>
        <taxon>Neoptera</taxon>
        <taxon>Endopterygota</taxon>
        <taxon>Lepidoptera</taxon>
        <taxon>Glossata</taxon>
        <taxon>Ditrysia</taxon>
        <taxon>Tineoidea</taxon>
        <taxon>Psychidae</taxon>
        <taxon>Oiketicinae</taxon>
        <taxon>Eumeta</taxon>
    </lineage>
</organism>
<accession>A0A4C1Y6M2</accession>
<gene>
    <name evidence="2" type="ORF">EVAR_37245_1</name>
</gene>
<evidence type="ECO:0000313" key="2">
    <source>
        <dbReference type="EMBL" id="GBP71150.1"/>
    </source>
</evidence>
<keyword evidence="3" id="KW-1185">Reference proteome</keyword>
<evidence type="ECO:0000313" key="3">
    <source>
        <dbReference type="Proteomes" id="UP000299102"/>
    </source>
</evidence>